<dbReference type="Gene3D" id="1.20.5.470">
    <property type="entry name" value="Single helix bin"/>
    <property type="match status" value="1"/>
</dbReference>
<dbReference type="PROSITE" id="PS00565">
    <property type="entry name" value="ARGININOSUCCIN_SYN_2"/>
    <property type="match status" value="1"/>
</dbReference>
<feature type="binding site" evidence="10">
    <location>
        <position position="126"/>
    </location>
    <ligand>
        <name>L-aspartate</name>
        <dbReference type="ChEBI" id="CHEBI:29991"/>
    </ligand>
</feature>
<dbReference type="PROSITE" id="PS00564">
    <property type="entry name" value="ARGININOSUCCIN_SYN_1"/>
    <property type="match status" value="1"/>
</dbReference>
<evidence type="ECO:0000256" key="2">
    <source>
        <dbReference type="ARBA" id="ARBA00011881"/>
    </source>
</evidence>
<dbReference type="Proteomes" id="UP000299794">
    <property type="component" value="Unassembled WGS sequence"/>
</dbReference>
<dbReference type="GO" id="GO:0004055">
    <property type="term" value="F:argininosuccinate synthase activity"/>
    <property type="evidence" value="ECO:0007669"/>
    <property type="project" value="UniProtKB-UniRule"/>
</dbReference>
<feature type="binding site" evidence="10">
    <location>
        <position position="262"/>
    </location>
    <ligand>
        <name>L-citrulline</name>
        <dbReference type="ChEBI" id="CHEBI:57743"/>
    </ligand>
</feature>
<protein>
    <recommendedName>
        <fullName evidence="3 10">Argininosuccinate synthase</fullName>
        <ecNumber evidence="3 10">6.3.4.5</ecNumber>
    </recommendedName>
    <alternativeName>
        <fullName evidence="10">Citrulline--aspartate ligase</fullName>
    </alternativeName>
</protein>
<dbReference type="FunFam" id="3.90.1260.10:FF:000007">
    <property type="entry name" value="Argininosuccinate synthase"/>
    <property type="match status" value="1"/>
</dbReference>
<dbReference type="InterPro" id="IPR001518">
    <property type="entry name" value="Arginosuc_synth"/>
</dbReference>
<accession>A0A4P5ZN18</accession>
<evidence type="ECO:0000256" key="8">
    <source>
        <dbReference type="ARBA" id="ARBA00022741"/>
    </source>
</evidence>
<evidence type="ECO:0000256" key="3">
    <source>
        <dbReference type="ARBA" id="ARBA00012286"/>
    </source>
</evidence>
<keyword evidence="5 10" id="KW-0055">Arginine biosynthesis</keyword>
<dbReference type="NCBIfam" id="TIGR00032">
    <property type="entry name" value="argG"/>
    <property type="match status" value="1"/>
</dbReference>
<comment type="caution">
    <text evidence="10">Lacks conserved residue(s) required for the propagation of feature annotation.</text>
</comment>
<evidence type="ECO:0000256" key="1">
    <source>
        <dbReference type="ARBA" id="ARBA00004967"/>
    </source>
</evidence>
<dbReference type="PANTHER" id="PTHR11587">
    <property type="entry name" value="ARGININOSUCCINATE SYNTHASE"/>
    <property type="match status" value="1"/>
</dbReference>
<feature type="binding site" evidence="10">
    <location>
        <position position="129"/>
    </location>
    <ligand>
        <name>L-citrulline</name>
        <dbReference type="ChEBI" id="CHEBI:57743"/>
    </ligand>
</feature>
<evidence type="ECO:0000256" key="10">
    <source>
        <dbReference type="HAMAP-Rule" id="MF_00005"/>
    </source>
</evidence>
<dbReference type="GO" id="GO:0000050">
    <property type="term" value="P:urea cycle"/>
    <property type="evidence" value="ECO:0007669"/>
    <property type="project" value="TreeGrafter"/>
</dbReference>
<dbReference type="AlphaFoldDB" id="A0A4P5ZN18"/>
<comment type="subunit">
    <text evidence="2 10">Homotetramer.</text>
</comment>
<dbReference type="PANTHER" id="PTHR11587:SF2">
    <property type="entry name" value="ARGININOSUCCINATE SYNTHASE"/>
    <property type="match status" value="1"/>
</dbReference>
<comment type="similarity">
    <text evidence="10">Belongs to the argininosuccinate synthase family. Type 1 subfamily.</text>
</comment>
<comment type="pathway">
    <text evidence="1 10">Amino-acid biosynthesis; L-arginine biosynthesis; L-arginine from L-ornithine and carbamoyl phosphate: step 2/3.</text>
</comment>
<feature type="domain" description="Arginosuccinate synthase C-terminal" evidence="12">
    <location>
        <begin position="176"/>
        <end position="394"/>
    </location>
</feature>
<dbReference type="GO" id="GO:0005737">
    <property type="term" value="C:cytoplasm"/>
    <property type="evidence" value="ECO:0007669"/>
    <property type="project" value="UniProtKB-SubCell"/>
</dbReference>
<evidence type="ECO:0000256" key="5">
    <source>
        <dbReference type="ARBA" id="ARBA00022571"/>
    </source>
</evidence>
<dbReference type="GO" id="GO:0005524">
    <property type="term" value="F:ATP binding"/>
    <property type="evidence" value="ECO:0007669"/>
    <property type="project" value="UniProtKB-UniRule"/>
</dbReference>
<feature type="binding site" evidence="10">
    <location>
        <position position="119"/>
    </location>
    <ligand>
        <name>ATP</name>
        <dbReference type="ChEBI" id="CHEBI:30616"/>
    </ligand>
</feature>
<dbReference type="Pfam" id="PF20979">
    <property type="entry name" value="Arginosuc_syn_C"/>
    <property type="match status" value="1"/>
</dbReference>
<dbReference type="InterPro" id="IPR014729">
    <property type="entry name" value="Rossmann-like_a/b/a_fold"/>
</dbReference>
<evidence type="ECO:0000313" key="13">
    <source>
        <dbReference type="EMBL" id="GDZ94712.1"/>
    </source>
</evidence>
<dbReference type="GO" id="GO:0000053">
    <property type="term" value="P:argininosuccinate metabolic process"/>
    <property type="evidence" value="ECO:0007669"/>
    <property type="project" value="TreeGrafter"/>
</dbReference>
<evidence type="ECO:0000256" key="4">
    <source>
        <dbReference type="ARBA" id="ARBA00022490"/>
    </source>
</evidence>
<feature type="binding site" evidence="10">
    <location>
        <position position="177"/>
    </location>
    <ligand>
        <name>L-citrulline</name>
        <dbReference type="ChEBI" id="CHEBI:57743"/>
    </ligand>
</feature>
<dbReference type="CDD" id="cd01999">
    <property type="entry name" value="ASS"/>
    <property type="match status" value="1"/>
</dbReference>
<evidence type="ECO:0000256" key="9">
    <source>
        <dbReference type="ARBA" id="ARBA00022840"/>
    </source>
</evidence>
<comment type="caution">
    <text evidence="13">The sequence shown here is derived from an EMBL/GenBank/DDBJ whole genome shotgun (WGS) entry which is preliminary data.</text>
</comment>
<keyword evidence="8 10" id="KW-0547">Nucleotide-binding</keyword>
<keyword evidence="7 10" id="KW-0028">Amino-acid biosynthesis</keyword>
<name>A0A4P5ZN18_PLAAG</name>
<dbReference type="SUPFAM" id="SSF69864">
    <property type="entry name" value="Argininosuccinate synthetase, C-terminal domain"/>
    <property type="match status" value="1"/>
</dbReference>
<feature type="domain" description="Arginosuccinate synthase-like N-terminal" evidence="11">
    <location>
        <begin position="6"/>
        <end position="166"/>
    </location>
</feature>
<feature type="binding site" evidence="10">
    <location>
        <position position="274"/>
    </location>
    <ligand>
        <name>L-citrulline</name>
        <dbReference type="ChEBI" id="CHEBI:57743"/>
    </ligand>
</feature>
<dbReference type="InterPro" id="IPR024074">
    <property type="entry name" value="AS_cat/multimer_dom_body"/>
</dbReference>
<dbReference type="InterPro" id="IPR048267">
    <property type="entry name" value="Arginosuc_syn_N"/>
</dbReference>
<feature type="binding site" evidence="10">
    <location>
        <position position="125"/>
    </location>
    <ligand>
        <name>L-aspartate</name>
        <dbReference type="ChEBI" id="CHEBI:29991"/>
    </ligand>
</feature>
<evidence type="ECO:0000259" key="11">
    <source>
        <dbReference type="Pfam" id="PF00764"/>
    </source>
</evidence>
<dbReference type="InterPro" id="IPR023434">
    <property type="entry name" value="Arginosuc_synth_type_1_subfam"/>
</dbReference>
<dbReference type="Gene3D" id="3.90.1260.10">
    <property type="entry name" value="Argininosuccinate synthetase, chain A, domain 2"/>
    <property type="match status" value="1"/>
</dbReference>
<dbReference type="NCBIfam" id="NF001770">
    <property type="entry name" value="PRK00509.1"/>
    <property type="match status" value="1"/>
</dbReference>
<dbReference type="InterPro" id="IPR048268">
    <property type="entry name" value="Arginosuc_syn_C"/>
</dbReference>
<feature type="binding site" evidence="10">
    <location>
        <position position="89"/>
    </location>
    <ligand>
        <name>L-citrulline</name>
        <dbReference type="ChEBI" id="CHEBI:57743"/>
    </ligand>
</feature>
<feature type="binding site" evidence="10">
    <location>
        <position position="121"/>
    </location>
    <ligand>
        <name>L-aspartate</name>
        <dbReference type="ChEBI" id="CHEBI:29991"/>
    </ligand>
</feature>
<evidence type="ECO:0000256" key="6">
    <source>
        <dbReference type="ARBA" id="ARBA00022598"/>
    </source>
</evidence>
<comment type="catalytic activity">
    <reaction evidence="10">
        <text>L-citrulline + L-aspartate + ATP = 2-(N(omega)-L-arginino)succinate + AMP + diphosphate + H(+)</text>
        <dbReference type="Rhea" id="RHEA:10932"/>
        <dbReference type="ChEBI" id="CHEBI:15378"/>
        <dbReference type="ChEBI" id="CHEBI:29991"/>
        <dbReference type="ChEBI" id="CHEBI:30616"/>
        <dbReference type="ChEBI" id="CHEBI:33019"/>
        <dbReference type="ChEBI" id="CHEBI:57472"/>
        <dbReference type="ChEBI" id="CHEBI:57743"/>
        <dbReference type="ChEBI" id="CHEBI:456215"/>
        <dbReference type="EC" id="6.3.4.5"/>
    </reaction>
</comment>
<dbReference type="EMBL" id="BJCD01000047">
    <property type="protein sequence ID" value="GDZ94712.1"/>
    <property type="molecule type" value="Genomic_DNA"/>
</dbReference>
<dbReference type="Pfam" id="PF00764">
    <property type="entry name" value="Arginosuc_synth"/>
    <property type="match status" value="1"/>
</dbReference>
<evidence type="ECO:0000313" key="14">
    <source>
        <dbReference type="Proteomes" id="UP000299794"/>
    </source>
</evidence>
<dbReference type="Gene3D" id="3.40.50.620">
    <property type="entry name" value="HUPs"/>
    <property type="match status" value="1"/>
</dbReference>
<dbReference type="HAMAP" id="MF_00005">
    <property type="entry name" value="Arg_succ_synth_type1"/>
    <property type="match status" value="1"/>
</dbReference>
<comment type="subcellular location">
    <subcellularLocation>
        <location evidence="10">Cytoplasm</location>
    </subcellularLocation>
</comment>
<evidence type="ECO:0000259" key="12">
    <source>
        <dbReference type="Pfam" id="PF20979"/>
    </source>
</evidence>
<sequence length="400" mass="43819">MGRADKVVLAYSGGVDTSVCIPYLKNEFGVKEVITLAVDLGQGDELGPVQQKALDSGAVESLVINVQDRFVKDYAFPAIQANALYENRYPLATALARPLIAKTLVEVAEKYGADAIAHGCTGKGNDQVRFDVSIGALNPKIKILAPAREWGMSREETIAYGEKFGIASPVKKSSPYSLDRNLLGIAIEAGPLEDPWTEPLEEVYAMTKPISETPNEPEYIEIGFETGVPVSLNGKAMDGVQLIGKLNEIAGNHGVGRLDMIENRLVGIKSREIYESPAMIVLINAHRDLESLTLTADVTRYKRGIEETYSQLVYNGLWYSPLKAALDAFIQQTQERVSGVVRVKLFKGNATIVGRKSANSLYSLDLATYGSEDVFDHKAAEGFIYVWGLPTRVWSEKIRD</sequence>
<gene>
    <name evidence="10 13" type="primary">argG</name>
    <name evidence="13" type="ORF">PA905_26680</name>
</gene>
<feature type="binding site" evidence="10">
    <location>
        <begin position="10"/>
        <end position="18"/>
    </location>
    <ligand>
        <name>ATP</name>
        <dbReference type="ChEBI" id="CHEBI:30616"/>
    </ligand>
</feature>
<dbReference type="EC" id="6.3.4.5" evidence="3 10"/>
<dbReference type="RefSeq" id="WP_026787095.1">
    <property type="nucleotide sequence ID" value="NZ_BJCD01000047.1"/>
</dbReference>
<organism evidence="13 14">
    <name type="scientific">Planktothrix agardhii CCAP 1459/11A</name>
    <dbReference type="NCBI Taxonomy" id="282420"/>
    <lineage>
        <taxon>Bacteria</taxon>
        <taxon>Bacillati</taxon>
        <taxon>Cyanobacteriota</taxon>
        <taxon>Cyanophyceae</taxon>
        <taxon>Oscillatoriophycideae</taxon>
        <taxon>Oscillatoriales</taxon>
        <taxon>Microcoleaceae</taxon>
        <taxon>Planktothrix</taxon>
    </lineage>
</organism>
<reference evidence="14" key="1">
    <citation type="submission" date="2019-02" db="EMBL/GenBank/DDBJ databases">
        <title>Draft genome sequence of Planktothrix agardhii NIES-905.</title>
        <authorList>
            <person name="Yamaguchi H."/>
            <person name="Suzuki S."/>
            <person name="Kawachi M."/>
        </authorList>
    </citation>
    <scope>NUCLEOTIDE SEQUENCE [LARGE SCALE GENOMIC DNA]</scope>
    <source>
        <strain evidence="14">CCAP 1459/11A</strain>
    </source>
</reference>
<dbReference type="FunFam" id="3.40.50.620:FF:000038">
    <property type="entry name" value="Argininosuccinate synthase"/>
    <property type="match status" value="1"/>
</dbReference>
<keyword evidence="9 10" id="KW-0067">ATP-binding</keyword>
<feature type="binding site" evidence="10">
    <location>
        <position position="125"/>
    </location>
    <ligand>
        <name>L-citrulline</name>
        <dbReference type="ChEBI" id="CHEBI:57743"/>
    </ligand>
</feature>
<keyword evidence="4 10" id="KW-0963">Cytoplasm</keyword>
<evidence type="ECO:0000256" key="7">
    <source>
        <dbReference type="ARBA" id="ARBA00022605"/>
    </source>
</evidence>
<dbReference type="GO" id="GO:0006526">
    <property type="term" value="P:L-arginine biosynthetic process"/>
    <property type="evidence" value="ECO:0007669"/>
    <property type="project" value="UniProtKB-UniRule"/>
</dbReference>
<dbReference type="UniPathway" id="UPA00068">
    <property type="reaction ID" value="UER00113"/>
</dbReference>
<dbReference type="InterPro" id="IPR018223">
    <property type="entry name" value="Arginosuc_synth_CS"/>
</dbReference>
<keyword evidence="6 10" id="KW-0436">Ligase</keyword>
<dbReference type="SUPFAM" id="SSF52402">
    <property type="entry name" value="Adenine nucleotide alpha hydrolases-like"/>
    <property type="match status" value="1"/>
</dbReference>
<proteinExistence type="inferred from homology"/>